<reference evidence="3 4" key="1">
    <citation type="submission" date="2020-07" db="EMBL/GenBank/DDBJ databases">
        <title>Sequencing the genomes of 1000 actinobacteria strains.</title>
        <authorList>
            <person name="Klenk H.-P."/>
        </authorList>
    </citation>
    <scope>NUCLEOTIDE SEQUENCE [LARGE SCALE GENOMIC DNA]</scope>
    <source>
        <strain evidence="3 4">DSM 22083</strain>
    </source>
</reference>
<protein>
    <submittedName>
        <fullName evidence="3">Uncharacterized protein</fullName>
    </submittedName>
</protein>
<evidence type="ECO:0000256" key="1">
    <source>
        <dbReference type="SAM" id="MobiDB-lite"/>
    </source>
</evidence>
<dbReference type="Proteomes" id="UP000569914">
    <property type="component" value="Unassembled WGS sequence"/>
</dbReference>
<evidence type="ECO:0000313" key="3">
    <source>
        <dbReference type="EMBL" id="NYE69217.1"/>
    </source>
</evidence>
<evidence type="ECO:0000256" key="2">
    <source>
        <dbReference type="SAM" id="Phobius"/>
    </source>
</evidence>
<feature type="compositionally biased region" description="Polar residues" evidence="1">
    <location>
        <begin position="1"/>
        <end position="14"/>
    </location>
</feature>
<organism evidence="3 4">
    <name type="scientific">Microlunatus parietis</name>
    <dbReference type="NCBI Taxonomy" id="682979"/>
    <lineage>
        <taxon>Bacteria</taxon>
        <taxon>Bacillati</taxon>
        <taxon>Actinomycetota</taxon>
        <taxon>Actinomycetes</taxon>
        <taxon>Propionibacteriales</taxon>
        <taxon>Propionibacteriaceae</taxon>
        <taxon>Microlunatus</taxon>
    </lineage>
</organism>
<keyword evidence="2" id="KW-0472">Membrane</keyword>
<evidence type="ECO:0000313" key="4">
    <source>
        <dbReference type="Proteomes" id="UP000569914"/>
    </source>
</evidence>
<gene>
    <name evidence="3" type="ORF">BKA15_000546</name>
</gene>
<feature type="region of interest" description="Disordered" evidence="1">
    <location>
        <begin position="1"/>
        <end position="23"/>
    </location>
</feature>
<feature type="transmembrane region" description="Helical" evidence="2">
    <location>
        <begin position="54"/>
        <end position="72"/>
    </location>
</feature>
<dbReference type="NCBIfam" id="NF041681">
    <property type="entry name" value="HGxxPAAW"/>
    <property type="match status" value="1"/>
</dbReference>
<sequence length="80" mass="8467">MTDTSNVAEENSAPTRAKQVHHGRTPAAWIGVTIGMIGFIVGGIAMVLGPNWPLFWIGVAILVVALIVTQILRKLGFGAD</sequence>
<name>A0A7Y9I2U7_9ACTN</name>
<dbReference type="EMBL" id="JACCBU010000001">
    <property type="protein sequence ID" value="NYE69217.1"/>
    <property type="molecule type" value="Genomic_DNA"/>
</dbReference>
<comment type="caution">
    <text evidence="3">The sequence shown here is derived from an EMBL/GenBank/DDBJ whole genome shotgun (WGS) entry which is preliminary data.</text>
</comment>
<dbReference type="AlphaFoldDB" id="A0A7Y9I2U7"/>
<keyword evidence="2" id="KW-1133">Transmembrane helix</keyword>
<accession>A0A7Y9I2U7</accession>
<proteinExistence type="predicted"/>
<keyword evidence="2" id="KW-0812">Transmembrane</keyword>
<feature type="transmembrane region" description="Helical" evidence="2">
    <location>
        <begin position="26"/>
        <end position="48"/>
    </location>
</feature>
<dbReference type="RefSeq" id="WP_179747971.1">
    <property type="nucleotide sequence ID" value="NZ_JACCBU010000001.1"/>
</dbReference>
<keyword evidence="4" id="KW-1185">Reference proteome</keyword>